<comment type="caution">
    <text evidence="2">The sequence shown here is derived from an EMBL/GenBank/DDBJ whole genome shotgun (WGS) entry which is preliminary data.</text>
</comment>
<reference evidence="2" key="1">
    <citation type="submission" date="2023-10" db="EMBL/GenBank/DDBJ databases">
        <authorList>
            <person name="Chen Y."/>
            <person name="Shah S."/>
            <person name="Dougan E. K."/>
            <person name="Thang M."/>
            <person name="Chan C."/>
        </authorList>
    </citation>
    <scope>NUCLEOTIDE SEQUENCE [LARGE SCALE GENOMIC DNA]</scope>
</reference>
<dbReference type="EMBL" id="CAUYUJ010020113">
    <property type="protein sequence ID" value="CAK0895929.1"/>
    <property type="molecule type" value="Genomic_DNA"/>
</dbReference>
<gene>
    <name evidence="2" type="ORF">PCOR1329_LOCUS74529</name>
</gene>
<organism evidence="2 3">
    <name type="scientific">Prorocentrum cordatum</name>
    <dbReference type="NCBI Taxonomy" id="2364126"/>
    <lineage>
        <taxon>Eukaryota</taxon>
        <taxon>Sar</taxon>
        <taxon>Alveolata</taxon>
        <taxon>Dinophyceae</taxon>
        <taxon>Prorocentrales</taxon>
        <taxon>Prorocentraceae</taxon>
        <taxon>Prorocentrum</taxon>
    </lineage>
</organism>
<name>A0ABN9X8X7_9DINO</name>
<evidence type="ECO:0000313" key="2">
    <source>
        <dbReference type="EMBL" id="CAK0895929.1"/>
    </source>
</evidence>
<protein>
    <submittedName>
        <fullName evidence="2">Uncharacterized protein</fullName>
    </submittedName>
</protein>
<keyword evidence="3" id="KW-1185">Reference proteome</keyword>
<dbReference type="Proteomes" id="UP001189429">
    <property type="component" value="Unassembled WGS sequence"/>
</dbReference>
<evidence type="ECO:0000256" key="1">
    <source>
        <dbReference type="SAM" id="MobiDB-lite"/>
    </source>
</evidence>
<feature type="non-terminal residue" evidence="2">
    <location>
        <position position="57"/>
    </location>
</feature>
<feature type="region of interest" description="Disordered" evidence="1">
    <location>
        <begin position="1"/>
        <end position="36"/>
    </location>
</feature>
<proteinExistence type="predicted"/>
<feature type="non-terminal residue" evidence="2">
    <location>
        <position position="1"/>
    </location>
</feature>
<accession>A0ABN9X8X7</accession>
<evidence type="ECO:0000313" key="3">
    <source>
        <dbReference type="Proteomes" id="UP001189429"/>
    </source>
</evidence>
<sequence length="57" mass="6172">RAPPGLPRHRLPAGSRPPEVDRQFRGPGLRRGRAAAAGRLRGRGALCDHRSALRLGQ</sequence>